<feature type="transmembrane region" description="Helical" evidence="10">
    <location>
        <begin position="375"/>
        <end position="397"/>
    </location>
</feature>
<dbReference type="Proteomes" id="UP000436138">
    <property type="component" value="Chromosome"/>
</dbReference>
<reference evidence="12 13" key="1">
    <citation type="submission" date="2019-12" db="EMBL/GenBank/DDBJ databases">
        <title>Streptomyces sp. strain T44 isolated from rhizosphere soil of Broussonetia papyrifera.</title>
        <authorList>
            <person name="Mo P."/>
        </authorList>
    </citation>
    <scope>NUCLEOTIDE SEQUENCE [LARGE SCALE GENOMIC DNA]</scope>
    <source>
        <strain evidence="12 13">T44</strain>
    </source>
</reference>
<keyword evidence="2 10" id="KW-0813">Transport</keyword>
<dbReference type="InterPro" id="IPR018422">
    <property type="entry name" value="Cation/H_exchanger_CPA1"/>
</dbReference>
<dbReference type="GO" id="GO:0015386">
    <property type="term" value="F:potassium:proton antiporter activity"/>
    <property type="evidence" value="ECO:0007669"/>
    <property type="project" value="TreeGrafter"/>
</dbReference>
<dbReference type="GO" id="GO:0015385">
    <property type="term" value="F:sodium:proton antiporter activity"/>
    <property type="evidence" value="ECO:0007669"/>
    <property type="project" value="InterPro"/>
</dbReference>
<keyword evidence="4 10" id="KW-0812">Transmembrane</keyword>
<feature type="transmembrane region" description="Helical" evidence="10">
    <location>
        <begin position="83"/>
        <end position="102"/>
    </location>
</feature>
<evidence type="ECO:0000256" key="3">
    <source>
        <dbReference type="ARBA" id="ARBA00022475"/>
    </source>
</evidence>
<dbReference type="GO" id="GO:0005886">
    <property type="term" value="C:plasma membrane"/>
    <property type="evidence" value="ECO:0007669"/>
    <property type="project" value="UniProtKB-SubCell"/>
</dbReference>
<feature type="domain" description="Cation/H+ exchanger transmembrane" evidence="11">
    <location>
        <begin position="13"/>
        <end position="401"/>
    </location>
</feature>
<feature type="transmembrane region" description="Helical" evidence="10">
    <location>
        <begin position="158"/>
        <end position="176"/>
    </location>
</feature>
<dbReference type="RefSeq" id="WP_158927197.1">
    <property type="nucleotide sequence ID" value="NZ_CP047020.1"/>
</dbReference>
<dbReference type="PANTHER" id="PTHR10110">
    <property type="entry name" value="SODIUM/HYDROGEN EXCHANGER"/>
    <property type="match status" value="1"/>
</dbReference>
<evidence type="ECO:0000259" key="11">
    <source>
        <dbReference type="Pfam" id="PF00999"/>
    </source>
</evidence>
<dbReference type="KEGG" id="sbro:GQF42_36880"/>
<feature type="transmembrane region" description="Helical" evidence="10">
    <location>
        <begin position="108"/>
        <end position="131"/>
    </location>
</feature>
<evidence type="ECO:0000256" key="8">
    <source>
        <dbReference type="ARBA" id="ARBA00023136"/>
    </source>
</evidence>
<gene>
    <name evidence="12" type="ORF">GQF42_36880</name>
</gene>
<name>A0A6I6N5I7_9ACTN</name>
<keyword evidence="9 10" id="KW-0739">Sodium transport</keyword>
<evidence type="ECO:0000256" key="2">
    <source>
        <dbReference type="ARBA" id="ARBA00022448"/>
    </source>
</evidence>
<dbReference type="NCBIfam" id="TIGR00831">
    <property type="entry name" value="a_cpa1"/>
    <property type="match status" value="1"/>
</dbReference>
<dbReference type="InterPro" id="IPR006153">
    <property type="entry name" value="Cation/H_exchanger_TM"/>
</dbReference>
<sequence>MTGLIVVLLLVVVATAVATGARRWSLPAPSLLVVAGLVVGLVPGVPEVRLPPHVINVLVLPPLLYASAEEISVRDLRTVWRPVTGLVFGLVLASAVAVGYVAHAITPLTAATAFILGSVLASTDPVAVTALGRRLSLPPRVQAMVQAESLFNDATSLVLYKVAVATAVSGSAISVPGTVVEFLILAGGGALIGAALAAVVTLIRRRTDDPMLETVIALVAPYASYVIAEQSHTSGVTAVIVSGVVLGSTGHKLSNAPVRLQVRAVYDTVTFLLESVVFALIGLELPSAVRQLARDEHGWPLWVPVITFTLLAIRLLWIFPLSALIHRRHLEADNRLSWRVPAVLSWAGTRGVMPLAAALSIPLVTHTGAPLPHRALVLTLTTGTIALTLIFQGFTLAPVVRRSGIALEPEHTAREEARTRRHIANAALDELKLLGDPDQLADLGAAAQAALIQARRHLEARIHQVEDAHYSDPDARPADAYREIRRTLIAIEVAELQHLYEANKISNATRRRIQHELDLEEASLRPRD</sequence>
<keyword evidence="3 10" id="KW-1003">Cell membrane</keyword>
<comment type="function">
    <text evidence="10">Na(+)/H(+) antiporter that extrudes sodium in exchange for external protons.</text>
</comment>
<proteinExistence type="inferred from homology"/>
<dbReference type="Pfam" id="PF00999">
    <property type="entry name" value="Na_H_Exchanger"/>
    <property type="match status" value="1"/>
</dbReference>
<feature type="transmembrane region" description="Helical" evidence="10">
    <location>
        <begin position="340"/>
        <end position="363"/>
    </location>
</feature>
<keyword evidence="8 10" id="KW-0472">Membrane</keyword>
<dbReference type="EMBL" id="CP047020">
    <property type="protein sequence ID" value="QHA08103.1"/>
    <property type="molecule type" value="Genomic_DNA"/>
</dbReference>
<keyword evidence="10" id="KW-0050">Antiport</keyword>
<evidence type="ECO:0000256" key="7">
    <source>
        <dbReference type="ARBA" id="ARBA00023065"/>
    </source>
</evidence>
<feature type="transmembrane region" description="Helical" evidence="10">
    <location>
        <begin position="182"/>
        <end position="203"/>
    </location>
</feature>
<accession>A0A6I6N5I7</accession>
<dbReference type="Gene3D" id="6.10.140.1330">
    <property type="match status" value="1"/>
</dbReference>
<dbReference type="PANTHER" id="PTHR10110:SF86">
    <property type="entry name" value="SODIUM_HYDROGEN EXCHANGER 7"/>
    <property type="match status" value="1"/>
</dbReference>
<dbReference type="GO" id="GO:0098719">
    <property type="term" value="P:sodium ion import across plasma membrane"/>
    <property type="evidence" value="ECO:0007669"/>
    <property type="project" value="TreeGrafter"/>
</dbReference>
<organism evidence="12 13">
    <name type="scientific">Streptomyces broussonetiae</name>
    <dbReference type="NCBI Taxonomy" id="2686304"/>
    <lineage>
        <taxon>Bacteria</taxon>
        <taxon>Bacillati</taxon>
        <taxon>Actinomycetota</taxon>
        <taxon>Actinomycetes</taxon>
        <taxon>Kitasatosporales</taxon>
        <taxon>Streptomycetaceae</taxon>
        <taxon>Streptomyces</taxon>
    </lineage>
</organism>
<keyword evidence="6 10" id="KW-0915">Sodium</keyword>
<comment type="subcellular location">
    <subcellularLocation>
        <location evidence="1 10">Cell membrane</location>
        <topology evidence="1 10">Multi-pass membrane protein</topology>
    </subcellularLocation>
</comment>
<evidence type="ECO:0000256" key="9">
    <source>
        <dbReference type="ARBA" id="ARBA00023201"/>
    </source>
</evidence>
<keyword evidence="7 10" id="KW-0406">Ion transport</keyword>
<dbReference type="AlphaFoldDB" id="A0A6I6N5I7"/>
<keyword evidence="5 10" id="KW-1133">Transmembrane helix</keyword>
<comment type="similarity">
    <text evidence="10">Belongs to the monovalent cation:proton antiporter 1 (CPA1) transporter (TC 2.A.36) family.</text>
</comment>
<protein>
    <submittedName>
        <fullName evidence="12">Na+/H+ antiporter</fullName>
    </submittedName>
</protein>
<evidence type="ECO:0000313" key="12">
    <source>
        <dbReference type="EMBL" id="QHA08103.1"/>
    </source>
</evidence>
<dbReference type="InterPro" id="IPR004705">
    <property type="entry name" value="Cation/H_exchanger_CPA1_bac"/>
</dbReference>
<comment type="caution">
    <text evidence="10">Lacks conserved residue(s) required for the propagation of feature annotation.</text>
</comment>
<evidence type="ECO:0000256" key="1">
    <source>
        <dbReference type="ARBA" id="ARBA00004651"/>
    </source>
</evidence>
<evidence type="ECO:0000256" key="6">
    <source>
        <dbReference type="ARBA" id="ARBA00023053"/>
    </source>
</evidence>
<evidence type="ECO:0000256" key="4">
    <source>
        <dbReference type="ARBA" id="ARBA00022692"/>
    </source>
</evidence>
<evidence type="ECO:0000313" key="13">
    <source>
        <dbReference type="Proteomes" id="UP000436138"/>
    </source>
</evidence>
<feature type="transmembrane region" description="Helical" evidence="10">
    <location>
        <begin position="265"/>
        <end position="289"/>
    </location>
</feature>
<evidence type="ECO:0000256" key="10">
    <source>
        <dbReference type="RuleBase" id="RU366002"/>
    </source>
</evidence>
<feature type="transmembrane region" description="Helical" evidence="10">
    <location>
        <begin position="301"/>
        <end position="319"/>
    </location>
</feature>
<keyword evidence="13" id="KW-1185">Reference proteome</keyword>
<dbReference type="GO" id="GO:0051453">
    <property type="term" value="P:regulation of intracellular pH"/>
    <property type="evidence" value="ECO:0007669"/>
    <property type="project" value="TreeGrafter"/>
</dbReference>
<evidence type="ECO:0000256" key="5">
    <source>
        <dbReference type="ARBA" id="ARBA00022989"/>
    </source>
</evidence>